<dbReference type="AlphaFoldDB" id="A0A1L7AN64"/>
<evidence type="ECO:0000259" key="2">
    <source>
        <dbReference type="Pfam" id="PF14690"/>
    </source>
</evidence>
<feature type="domain" description="Transposase IS204/IS1001/IS1096/IS1165 DDE" evidence="1">
    <location>
        <begin position="156"/>
        <end position="305"/>
    </location>
</feature>
<reference evidence="4 5" key="1">
    <citation type="submission" date="2016-05" db="EMBL/GenBank/DDBJ databases">
        <title>Complete Genome and Methylome Analysis of Psychrotrophic Bacterial Isolates from Antarctic Lake Untersee.</title>
        <authorList>
            <person name="Fomenkov A."/>
            <person name="Akimov V.N."/>
            <person name="Vasilyeva L.V."/>
            <person name="Andersen D."/>
            <person name="Vincze T."/>
            <person name="Roberts R.J."/>
        </authorList>
    </citation>
    <scope>NUCLEOTIDE SEQUENCE [LARGE SCALE GENOMIC DNA]</scope>
    <source>
        <strain evidence="4 5">U14-5</strain>
        <plasmid evidence="4">1</plasmid>
        <plasmid evidence="5">Plasmid 1</plasmid>
    </source>
</reference>
<dbReference type="Pfam" id="PF01610">
    <property type="entry name" value="DDE_Tnp_ISL3"/>
    <property type="match status" value="2"/>
</dbReference>
<geneLocation type="plasmid" evidence="4 5">
    <name>1</name>
</geneLocation>
<dbReference type="KEGG" id="rgi:RGI145_22755"/>
<gene>
    <name evidence="3" type="ORF">RGI145_22755</name>
    <name evidence="4" type="ORF">RGI145_23010</name>
</gene>
<evidence type="ECO:0000313" key="4">
    <source>
        <dbReference type="EMBL" id="APT60217.1"/>
    </source>
</evidence>
<dbReference type="Proteomes" id="UP000185494">
    <property type="component" value="Chromosome 1"/>
</dbReference>
<protein>
    <submittedName>
        <fullName evidence="4">Transposase</fullName>
    </submittedName>
</protein>
<dbReference type="EMBL" id="CP015585">
    <property type="protein sequence ID" value="APT60217.1"/>
    <property type="molecule type" value="Genomic_DNA"/>
</dbReference>
<accession>A0A1L7AN64</accession>
<sequence>MARNLSPAALIPPGFVLESVDETGTAVVMTVRPSTVAGICPGCGGVSHRVHSRYTRNLADLPLSGRPVELKLLVRRFRCDRALCPRRIFSERFVAATPWARRTARLDEIVHHLGLALGGRPAASFAQRLRLPVSNDTLLRVVRRRGSPAFTPPQAVGIDDWAWKRNHRYGTLICDLERRRTIALLPDREPATAQAWLSGQPQIEIVTRDRGGAYALAAARALPDAMQVADRWHLMENASQAFLAATRACMRQVRAAIGATTVDPRLLTAAEKLQYEGYLRREDANAAVLALHKAGKAIKEIVRCTGHSRGTVRRILRGQRADVFRTRESSLEAHLPWLDARWAAGARNGAALWRELRDLGFHGSLRVVAEWATRRRRSEQVNVEGLSRVPSARTVARLMTMARDSLSKTQTVTVAAIEAAVPTLVQAREIVEAFHALIRRKHEAALDGWLDRAAASLLAPFARGLARDHVAVRAAISSAWSNAQAEGQINKLKVVKRQMYGRGNLDLLQARVIAAGR</sequence>
<keyword evidence="4" id="KW-0614">Plasmid</keyword>
<dbReference type="InterPro" id="IPR002560">
    <property type="entry name" value="Transposase_DDE"/>
</dbReference>
<dbReference type="NCBIfam" id="NF033550">
    <property type="entry name" value="transpos_ISL3"/>
    <property type="match status" value="1"/>
</dbReference>
<name>A0A1L7AN64_9PROT</name>
<dbReference type="PANTHER" id="PTHR33498">
    <property type="entry name" value="TRANSPOSASE FOR INSERTION SEQUENCE ELEMENT IS1557"/>
    <property type="match status" value="1"/>
</dbReference>
<dbReference type="RefSeq" id="WP_075800875.1">
    <property type="nucleotide sequence ID" value="NZ_CP015585.1"/>
</dbReference>
<dbReference type="PANTHER" id="PTHR33498:SF1">
    <property type="entry name" value="TRANSPOSASE FOR INSERTION SEQUENCE ELEMENT IS1557"/>
    <property type="match status" value="1"/>
</dbReference>
<dbReference type="Pfam" id="PF14690">
    <property type="entry name" value="Zn_ribbon_ISL3"/>
    <property type="match status" value="1"/>
</dbReference>
<evidence type="ECO:0000313" key="5">
    <source>
        <dbReference type="Proteomes" id="UP000185494"/>
    </source>
</evidence>
<feature type="domain" description="Transposase IS204/IS1001/IS1096/IS1165 DDE" evidence="1">
    <location>
        <begin position="373"/>
        <end position="512"/>
    </location>
</feature>
<dbReference type="InterPro" id="IPR029261">
    <property type="entry name" value="Transposase_Znf"/>
</dbReference>
<proteinExistence type="predicted"/>
<dbReference type="EMBL" id="CP015585">
    <property type="protein sequence ID" value="APT60170.1"/>
    <property type="molecule type" value="Genomic_DNA"/>
</dbReference>
<evidence type="ECO:0000259" key="1">
    <source>
        <dbReference type="Pfam" id="PF01610"/>
    </source>
</evidence>
<feature type="domain" description="Transposase IS204/IS1001/IS1096/IS1165 zinc-finger" evidence="2">
    <location>
        <begin position="39"/>
        <end position="80"/>
    </location>
</feature>
<dbReference type="InterPro" id="IPR047951">
    <property type="entry name" value="Transpos_ISL3"/>
</dbReference>
<evidence type="ECO:0000313" key="3">
    <source>
        <dbReference type="EMBL" id="APT60170.1"/>
    </source>
</evidence>
<organism evidence="4 5">
    <name type="scientific">Roseomonas gilardii</name>
    <dbReference type="NCBI Taxonomy" id="257708"/>
    <lineage>
        <taxon>Bacteria</taxon>
        <taxon>Pseudomonadati</taxon>
        <taxon>Pseudomonadota</taxon>
        <taxon>Alphaproteobacteria</taxon>
        <taxon>Acetobacterales</taxon>
        <taxon>Roseomonadaceae</taxon>
        <taxon>Roseomonas</taxon>
    </lineage>
</organism>
<dbReference type="KEGG" id="rgi:RGI145_23010"/>